<comment type="caution">
    <text evidence="2">The sequence shown here is derived from an EMBL/GenBank/DDBJ whole genome shotgun (WGS) entry which is preliminary data.</text>
</comment>
<reference evidence="2" key="1">
    <citation type="submission" date="2019-03" db="EMBL/GenBank/DDBJ databases">
        <title>Single cell metagenomics reveals metabolic interactions within the superorganism composed of flagellate Streblomastix strix and complex community of Bacteroidetes bacteria on its surface.</title>
        <authorList>
            <person name="Treitli S.C."/>
            <person name="Kolisko M."/>
            <person name="Husnik F."/>
            <person name="Keeling P."/>
            <person name="Hampl V."/>
        </authorList>
    </citation>
    <scope>NUCLEOTIDE SEQUENCE</scope>
    <source>
        <strain evidence="2">STM</strain>
    </source>
</reference>
<protein>
    <submittedName>
        <fullName evidence="2">Uncharacterized protein</fullName>
    </submittedName>
</protein>
<organism evidence="2">
    <name type="scientific">termite gut metagenome</name>
    <dbReference type="NCBI Taxonomy" id="433724"/>
    <lineage>
        <taxon>unclassified sequences</taxon>
        <taxon>metagenomes</taxon>
        <taxon>organismal metagenomes</taxon>
    </lineage>
</organism>
<evidence type="ECO:0000256" key="1">
    <source>
        <dbReference type="SAM" id="MobiDB-lite"/>
    </source>
</evidence>
<accession>A0A5J4PPN7</accession>
<dbReference type="EMBL" id="SNRY01006878">
    <property type="protein sequence ID" value="KAA6311576.1"/>
    <property type="molecule type" value="Genomic_DNA"/>
</dbReference>
<feature type="region of interest" description="Disordered" evidence="1">
    <location>
        <begin position="30"/>
        <end position="68"/>
    </location>
</feature>
<name>A0A5J4PPN7_9ZZZZ</name>
<proteinExistence type="predicted"/>
<evidence type="ECO:0000313" key="2">
    <source>
        <dbReference type="EMBL" id="KAA6311576.1"/>
    </source>
</evidence>
<gene>
    <name evidence="2" type="ORF">EZS27_037323</name>
</gene>
<dbReference type="AlphaFoldDB" id="A0A5J4PPN7"/>
<sequence length="91" mass="10405">MNKESENKDKRIINPDDAAKRLQGMVTLGIPDTRLTGQINGQQSGQDESQEEGIKKEESPVSTVRTRKRKDQSEEYYLLFSSYVCKIKRIA</sequence>